<name>A0A0F9QVN0_9ZZZZ</name>
<evidence type="ECO:0000256" key="1">
    <source>
        <dbReference type="ARBA" id="ARBA00022705"/>
    </source>
</evidence>
<dbReference type="PANTHER" id="PTHR10133">
    <property type="entry name" value="DNA POLYMERASE I"/>
    <property type="match status" value="1"/>
</dbReference>
<dbReference type="EMBL" id="LAZR01001224">
    <property type="protein sequence ID" value="KKN48375.1"/>
    <property type="molecule type" value="Genomic_DNA"/>
</dbReference>
<dbReference type="GO" id="GO:0003887">
    <property type="term" value="F:DNA-directed DNA polymerase activity"/>
    <property type="evidence" value="ECO:0007669"/>
    <property type="project" value="InterPro"/>
</dbReference>
<dbReference type="GO" id="GO:0006302">
    <property type="term" value="P:double-strand break repair"/>
    <property type="evidence" value="ECO:0007669"/>
    <property type="project" value="TreeGrafter"/>
</dbReference>
<organism evidence="3">
    <name type="scientific">marine sediment metagenome</name>
    <dbReference type="NCBI Taxonomy" id="412755"/>
    <lineage>
        <taxon>unclassified sequences</taxon>
        <taxon>metagenomes</taxon>
        <taxon>ecological metagenomes</taxon>
    </lineage>
</organism>
<reference evidence="3" key="1">
    <citation type="journal article" date="2015" name="Nature">
        <title>Complex archaea that bridge the gap between prokaryotes and eukaryotes.</title>
        <authorList>
            <person name="Spang A."/>
            <person name="Saw J.H."/>
            <person name="Jorgensen S.L."/>
            <person name="Zaremba-Niedzwiedzka K."/>
            <person name="Martijn J."/>
            <person name="Lind A.E."/>
            <person name="van Eijk R."/>
            <person name="Schleper C."/>
            <person name="Guy L."/>
            <person name="Ettema T.J."/>
        </authorList>
    </citation>
    <scope>NUCLEOTIDE SEQUENCE</scope>
</reference>
<dbReference type="InterPro" id="IPR012337">
    <property type="entry name" value="RNaseH-like_sf"/>
</dbReference>
<comment type="caution">
    <text evidence="3">The sequence shown here is derived from an EMBL/GenBank/DDBJ whole genome shotgun (WGS) entry which is preliminary data.</text>
</comment>
<dbReference type="AlphaFoldDB" id="A0A0F9QVN0"/>
<proteinExistence type="predicted"/>
<dbReference type="GO" id="GO:0008408">
    <property type="term" value="F:3'-5' exonuclease activity"/>
    <property type="evidence" value="ECO:0007669"/>
    <property type="project" value="InterPro"/>
</dbReference>
<feature type="domain" description="DNA-directed DNA polymerase family A palm" evidence="2">
    <location>
        <begin position="384"/>
        <end position="648"/>
    </location>
</feature>
<dbReference type="Pfam" id="PF00476">
    <property type="entry name" value="DNA_pol_A"/>
    <property type="match status" value="1"/>
</dbReference>
<dbReference type="InterPro" id="IPR043502">
    <property type="entry name" value="DNA/RNA_pol_sf"/>
</dbReference>
<dbReference type="GO" id="GO:0006261">
    <property type="term" value="P:DNA-templated DNA replication"/>
    <property type="evidence" value="ECO:0007669"/>
    <property type="project" value="InterPro"/>
</dbReference>
<dbReference type="PANTHER" id="PTHR10133:SF27">
    <property type="entry name" value="DNA POLYMERASE NU"/>
    <property type="match status" value="1"/>
</dbReference>
<dbReference type="SUPFAM" id="SSF53098">
    <property type="entry name" value="Ribonuclease H-like"/>
    <property type="match status" value="1"/>
</dbReference>
<dbReference type="Gene3D" id="1.10.150.20">
    <property type="entry name" value="5' to 3' exonuclease, C-terminal subdomain"/>
    <property type="match status" value="1"/>
</dbReference>
<protein>
    <recommendedName>
        <fullName evidence="2">DNA-directed DNA polymerase family A palm domain-containing protein</fullName>
    </recommendedName>
</protein>
<sequence length="684" mass="77440">MTTKQILKIAGYPTDFVVIDFETYFDKDYSVIDMKPWPYITDERYQTIGCGFKFNYVPCTTYKNPCAWFIWADDLPKYLADLQATYGQHLENITIVMQNAPFDALILQEKYNISPKYIIDLKHLDAHFDSRRSHRLKDMAKRNKLQDKGDTMSFLGLHLEDMIKEQRLAMESYCKHDCKLEYELFEILLQHLSNQEQELIIARHTLDLYLKPKLKFDFQLADSIAADMQVYIDEACEKVGLTKDEISGNLSFVRALQGVLPIGENVPVKAAKRPGKKMTALLGTPGVGPALAKTDEGCLMLLAHSKDEVRKLMEARKAVKSWPLHLKRIASMKTLATACGGRMPVPLNYYGAHTGRWSGGGGINLLNLGGAGRAGLGTNPLITKMRQMLRVNDSKLLIADAAQIEARILAWLAGQQDMLEAFAEGRDIYSEFGSKLFAARLRKARKTDPPPLAKLFTIRRGFAKDTVLGAGYGLGVNRFYNNCLQNPGLRPMFDSGQYDRKFVEKLIYGYRNTYPMIPKFWKMCEKCFRLVVKYPHEIMRYAPEGSTVGPGDLLTFWNNGGTVNVQLPSGRVLYYPHAAIKKKMNQHDYDNQLKYHHGPLWGGSLIENIVQAIARDLLVHWILKAEEFGLSVVLHIYDEILAVSSTIYAEDNLKSLMDIMSNGPEWADGLPLAAEGEISETYKK</sequence>
<dbReference type="SMART" id="SM00482">
    <property type="entry name" value="POLAc"/>
    <property type="match status" value="1"/>
</dbReference>
<dbReference type="InterPro" id="IPR002562">
    <property type="entry name" value="3'-5'_exonuclease_dom"/>
</dbReference>
<dbReference type="InterPro" id="IPR036397">
    <property type="entry name" value="RNaseH_sf"/>
</dbReference>
<dbReference type="InterPro" id="IPR002298">
    <property type="entry name" value="DNA_polymerase_A"/>
</dbReference>
<dbReference type="SUPFAM" id="SSF56672">
    <property type="entry name" value="DNA/RNA polymerases"/>
    <property type="match status" value="1"/>
</dbReference>
<dbReference type="Gene3D" id="3.30.420.10">
    <property type="entry name" value="Ribonuclease H-like superfamily/Ribonuclease H"/>
    <property type="match status" value="1"/>
</dbReference>
<evidence type="ECO:0000259" key="2">
    <source>
        <dbReference type="SMART" id="SM00482"/>
    </source>
</evidence>
<gene>
    <name evidence="3" type="ORF">LCGC14_0653220</name>
</gene>
<keyword evidence="1" id="KW-0235">DNA replication</keyword>
<dbReference type="GO" id="GO:0003677">
    <property type="term" value="F:DNA binding"/>
    <property type="evidence" value="ECO:0007669"/>
    <property type="project" value="InterPro"/>
</dbReference>
<accession>A0A0F9QVN0</accession>
<dbReference type="Pfam" id="PF01612">
    <property type="entry name" value="DNA_pol_A_exo1"/>
    <property type="match status" value="1"/>
</dbReference>
<dbReference type="InterPro" id="IPR001098">
    <property type="entry name" value="DNA-dir_DNA_pol_A_palm_dom"/>
</dbReference>
<evidence type="ECO:0000313" key="3">
    <source>
        <dbReference type="EMBL" id="KKN48375.1"/>
    </source>
</evidence>